<protein>
    <recommendedName>
        <fullName evidence="3">Cell division inhibitor</fullName>
    </recommendedName>
</protein>
<dbReference type="SUPFAM" id="SSF55961">
    <property type="entry name" value="Bet v1-like"/>
    <property type="match status" value="1"/>
</dbReference>
<accession>A0A098S9X8</accession>
<dbReference type="RefSeq" id="WP_044217965.1">
    <property type="nucleotide sequence ID" value="NZ_JBKAGJ010000006.1"/>
</dbReference>
<name>A0A098S9X8_9BACT</name>
<evidence type="ECO:0000313" key="1">
    <source>
        <dbReference type="EMBL" id="KGE88458.1"/>
    </source>
</evidence>
<dbReference type="Gene3D" id="3.30.530.20">
    <property type="match status" value="1"/>
</dbReference>
<comment type="caution">
    <text evidence="1">The sequence shown here is derived from an EMBL/GenBank/DDBJ whole genome shotgun (WGS) entry which is preliminary data.</text>
</comment>
<evidence type="ECO:0000313" key="2">
    <source>
        <dbReference type="Proteomes" id="UP000029736"/>
    </source>
</evidence>
<dbReference type="InterPro" id="IPR023393">
    <property type="entry name" value="START-like_dom_sf"/>
</dbReference>
<evidence type="ECO:0008006" key="3">
    <source>
        <dbReference type="Google" id="ProtNLM"/>
    </source>
</evidence>
<keyword evidence="2" id="KW-1185">Reference proteome</keyword>
<reference evidence="1 2" key="1">
    <citation type="journal article" date="2014" name="Int. J. Syst. Evol. Microbiol.">
        <title>Phaeodactylibacter xiamenensis gen. nov., sp. nov., a member of the family Saprospiraceae isolated from the marine alga Phaeodactylum tricornutum.</title>
        <authorList>
            <person name="Chen Z.Jr."/>
            <person name="Lei X."/>
            <person name="Lai Q."/>
            <person name="Li Y."/>
            <person name="Zhang B."/>
            <person name="Zhang J."/>
            <person name="Zhang H."/>
            <person name="Yang L."/>
            <person name="Zheng W."/>
            <person name="Tian Y."/>
            <person name="Yu Z."/>
            <person name="Xu H.Jr."/>
            <person name="Zheng T."/>
        </authorList>
    </citation>
    <scope>NUCLEOTIDE SEQUENCE [LARGE SCALE GENOMIC DNA]</scope>
    <source>
        <strain evidence="1 2">KD52</strain>
    </source>
</reference>
<gene>
    <name evidence="1" type="ORF">IX84_07125</name>
</gene>
<dbReference type="EMBL" id="JPOS01000018">
    <property type="protein sequence ID" value="KGE88458.1"/>
    <property type="molecule type" value="Genomic_DNA"/>
</dbReference>
<dbReference type="STRING" id="1524460.IX84_07125"/>
<dbReference type="OrthoDB" id="838246at2"/>
<sequence length="147" mass="17029">MNLKLTTIVSGNYKVVMSRFDRDLFEALTPKQGQLEIVEFTGSKKGDRVHLRFLSPIKADWVSLITEDGVNGQQAYFVDEGETLPFPLRYWHHRHVVEKVTEDTSRIVDDITFKGPNALVTLLMYPAIFIGFYPRKRIYRAYFGQPD</sequence>
<organism evidence="1 2">
    <name type="scientific">Phaeodactylibacter xiamenensis</name>
    <dbReference type="NCBI Taxonomy" id="1524460"/>
    <lineage>
        <taxon>Bacteria</taxon>
        <taxon>Pseudomonadati</taxon>
        <taxon>Bacteroidota</taxon>
        <taxon>Saprospiria</taxon>
        <taxon>Saprospirales</taxon>
        <taxon>Haliscomenobacteraceae</taxon>
        <taxon>Phaeodactylibacter</taxon>
    </lineage>
</organism>
<dbReference type="Proteomes" id="UP000029736">
    <property type="component" value="Unassembled WGS sequence"/>
</dbReference>
<dbReference type="AlphaFoldDB" id="A0A098S9X8"/>
<proteinExistence type="predicted"/>